<evidence type="ECO:0000256" key="6">
    <source>
        <dbReference type="ARBA" id="ARBA00022679"/>
    </source>
</evidence>
<reference evidence="13 14" key="1">
    <citation type="submission" date="2021-03" db="EMBL/GenBank/DDBJ databases">
        <title>Antimicrobial resistance genes in bacteria isolated from Japanese honey, and their potential for conferring macrolide and lincosamide resistance in the American foulbrood pathogen Paenibacillus larvae.</title>
        <authorList>
            <person name="Okamoto M."/>
            <person name="Kumagai M."/>
            <person name="Kanamori H."/>
            <person name="Takamatsu D."/>
        </authorList>
    </citation>
    <scope>NUCLEOTIDE SEQUENCE [LARGE SCALE GENOMIC DNA]</scope>
    <source>
        <strain evidence="13 14">J1TS3</strain>
    </source>
</reference>
<dbReference type="InterPro" id="IPR023468">
    <property type="entry name" value="Riboflavin_kinase"/>
</dbReference>
<evidence type="ECO:0000313" key="14">
    <source>
        <dbReference type="Proteomes" id="UP000680279"/>
    </source>
</evidence>
<keyword evidence="7" id="KW-0548">Nucleotidyltransferase</keyword>
<keyword evidence="14" id="KW-1185">Reference proteome</keyword>
<evidence type="ECO:0000259" key="12">
    <source>
        <dbReference type="Pfam" id="PF06574"/>
    </source>
</evidence>
<evidence type="ECO:0000256" key="10">
    <source>
        <dbReference type="ARBA" id="ARBA00022840"/>
    </source>
</evidence>
<sequence length="175" mass="19603">MRVHQNERLTLPGSVVAIGAFDGVHRGHQTVISEMVRTSRLEAVPSVVYTFYPPPRAYFQGAQILTNSDEKIQLLKDLGVDHVVLARFDEAYLQRTADDFIKELSLINPKAVIVGKDFRFGNNRAGNLTSLRGHFPVRSMNSICCAKGERISSTRIRELILQGKKEQALPLLGWT</sequence>
<dbReference type="EC" id="2.7.7.2" evidence="3"/>
<accession>A0ABQ4K181</accession>
<evidence type="ECO:0000256" key="11">
    <source>
        <dbReference type="ARBA" id="ARBA00049494"/>
    </source>
</evidence>
<evidence type="ECO:0000256" key="7">
    <source>
        <dbReference type="ARBA" id="ARBA00022695"/>
    </source>
</evidence>
<keyword evidence="4" id="KW-0285">Flavoprotein</keyword>
<dbReference type="Gene3D" id="3.40.50.620">
    <property type="entry name" value="HUPs"/>
    <property type="match status" value="1"/>
</dbReference>
<dbReference type="InterPro" id="IPR014729">
    <property type="entry name" value="Rossmann-like_a/b/a_fold"/>
</dbReference>
<dbReference type="InterPro" id="IPR015864">
    <property type="entry name" value="FAD_synthase"/>
</dbReference>
<keyword evidence="5" id="KW-0288">FMN</keyword>
<comment type="caution">
    <text evidence="13">The sequence shown here is derived from an EMBL/GenBank/DDBJ whole genome shotgun (WGS) entry which is preliminary data.</text>
</comment>
<evidence type="ECO:0000313" key="13">
    <source>
        <dbReference type="EMBL" id="GIN19519.1"/>
    </source>
</evidence>
<evidence type="ECO:0000256" key="4">
    <source>
        <dbReference type="ARBA" id="ARBA00022630"/>
    </source>
</evidence>
<dbReference type="PANTHER" id="PTHR22749:SF6">
    <property type="entry name" value="RIBOFLAVIN KINASE"/>
    <property type="match status" value="1"/>
</dbReference>
<dbReference type="EMBL" id="BOQT01000002">
    <property type="protein sequence ID" value="GIN19519.1"/>
    <property type="molecule type" value="Genomic_DNA"/>
</dbReference>
<proteinExistence type="inferred from homology"/>
<protein>
    <recommendedName>
        <fullName evidence="3">FAD synthase</fullName>
        <ecNumber evidence="3">2.7.7.2</ecNumber>
    </recommendedName>
</protein>
<evidence type="ECO:0000256" key="9">
    <source>
        <dbReference type="ARBA" id="ARBA00022827"/>
    </source>
</evidence>
<evidence type="ECO:0000256" key="2">
    <source>
        <dbReference type="ARBA" id="ARBA00010214"/>
    </source>
</evidence>
<evidence type="ECO:0000256" key="3">
    <source>
        <dbReference type="ARBA" id="ARBA00012393"/>
    </source>
</evidence>
<comment type="similarity">
    <text evidence="2">Belongs to the RibF family.</text>
</comment>
<keyword evidence="8" id="KW-0547">Nucleotide-binding</keyword>
<dbReference type="CDD" id="cd02064">
    <property type="entry name" value="FAD_synthetase_N"/>
    <property type="match status" value="1"/>
</dbReference>
<evidence type="ECO:0000256" key="1">
    <source>
        <dbReference type="ARBA" id="ARBA00004726"/>
    </source>
</evidence>
<dbReference type="RefSeq" id="WP_018706481.1">
    <property type="nucleotide sequence ID" value="NZ_BOQT01000002.1"/>
</dbReference>
<keyword evidence="6" id="KW-0808">Transferase</keyword>
<keyword evidence="9" id="KW-0274">FAD</keyword>
<gene>
    <name evidence="13" type="ORF">J1TS3_06530</name>
</gene>
<dbReference type="Proteomes" id="UP000680279">
    <property type="component" value="Unassembled WGS sequence"/>
</dbReference>
<name>A0ABQ4K181_9BACI</name>
<dbReference type="Pfam" id="PF06574">
    <property type="entry name" value="FAD_syn"/>
    <property type="match status" value="1"/>
</dbReference>
<feature type="domain" description="FAD synthetase" evidence="12">
    <location>
        <begin position="12"/>
        <end position="155"/>
    </location>
</feature>
<evidence type="ECO:0000256" key="5">
    <source>
        <dbReference type="ARBA" id="ARBA00022643"/>
    </source>
</evidence>
<dbReference type="PANTHER" id="PTHR22749">
    <property type="entry name" value="RIBOFLAVIN KINASE/FMN ADENYLYLTRANSFERASE"/>
    <property type="match status" value="1"/>
</dbReference>
<comment type="catalytic activity">
    <reaction evidence="11">
        <text>FMN + ATP + H(+) = FAD + diphosphate</text>
        <dbReference type="Rhea" id="RHEA:17237"/>
        <dbReference type="ChEBI" id="CHEBI:15378"/>
        <dbReference type="ChEBI" id="CHEBI:30616"/>
        <dbReference type="ChEBI" id="CHEBI:33019"/>
        <dbReference type="ChEBI" id="CHEBI:57692"/>
        <dbReference type="ChEBI" id="CHEBI:58210"/>
        <dbReference type="EC" id="2.7.7.2"/>
    </reaction>
</comment>
<dbReference type="SUPFAM" id="SSF52374">
    <property type="entry name" value="Nucleotidylyl transferase"/>
    <property type="match status" value="1"/>
</dbReference>
<evidence type="ECO:0000256" key="8">
    <source>
        <dbReference type="ARBA" id="ARBA00022741"/>
    </source>
</evidence>
<comment type="pathway">
    <text evidence="1">Cofactor biosynthesis; FAD biosynthesis; FAD from FMN: step 1/1.</text>
</comment>
<keyword evidence="10" id="KW-0067">ATP-binding</keyword>
<organism evidence="13 14">
    <name type="scientific">Siminovitchia fordii</name>
    <dbReference type="NCBI Taxonomy" id="254759"/>
    <lineage>
        <taxon>Bacteria</taxon>
        <taxon>Bacillati</taxon>
        <taxon>Bacillota</taxon>
        <taxon>Bacilli</taxon>
        <taxon>Bacillales</taxon>
        <taxon>Bacillaceae</taxon>
        <taxon>Siminovitchia</taxon>
    </lineage>
</organism>